<protein>
    <submittedName>
        <fullName evidence="2">Uncharacterized protein</fullName>
    </submittedName>
</protein>
<feature type="transmembrane region" description="Helical" evidence="1">
    <location>
        <begin position="6"/>
        <end position="23"/>
    </location>
</feature>
<dbReference type="EMBL" id="LAZR01025193">
    <property type="protein sequence ID" value="KKL72695.1"/>
    <property type="molecule type" value="Genomic_DNA"/>
</dbReference>
<reference evidence="2" key="1">
    <citation type="journal article" date="2015" name="Nature">
        <title>Complex archaea that bridge the gap between prokaryotes and eukaryotes.</title>
        <authorList>
            <person name="Spang A."/>
            <person name="Saw J.H."/>
            <person name="Jorgensen S.L."/>
            <person name="Zaremba-Niedzwiedzka K."/>
            <person name="Martijn J."/>
            <person name="Lind A.E."/>
            <person name="van Eijk R."/>
            <person name="Schleper C."/>
            <person name="Guy L."/>
            <person name="Ettema T.J."/>
        </authorList>
    </citation>
    <scope>NUCLEOTIDE SEQUENCE</scope>
</reference>
<feature type="transmembrane region" description="Helical" evidence="1">
    <location>
        <begin position="44"/>
        <end position="64"/>
    </location>
</feature>
<keyword evidence="1" id="KW-1133">Transmembrane helix</keyword>
<organism evidence="2">
    <name type="scientific">marine sediment metagenome</name>
    <dbReference type="NCBI Taxonomy" id="412755"/>
    <lineage>
        <taxon>unclassified sequences</taxon>
        <taxon>metagenomes</taxon>
        <taxon>ecological metagenomes</taxon>
    </lineage>
</organism>
<evidence type="ECO:0000256" key="1">
    <source>
        <dbReference type="SAM" id="Phobius"/>
    </source>
</evidence>
<name>A0A0F9GTI4_9ZZZZ</name>
<evidence type="ECO:0000313" key="2">
    <source>
        <dbReference type="EMBL" id="KKL72695.1"/>
    </source>
</evidence>
<proteinExistence type="predicted"/>
<keyword evidence="1" id="KW-0812">Transmembrane</keyword>
<keyword evidence="1" id="KW-0472">Membrane</keyword>
<dbReference type="AlphaFoldDB" id="A0A0F9GTI4"/>
<accession>A0A0F9GTI4</accession>
<comment type="caution">
    <text evidence="2">The sequence shown here is derived from an EMBL/GenBank/DDBJ whole genome shotgun (WGS) entry which is preliminary data.</text>
</comment>
<feature type="non-terminal residue" evidence="2">
    <location>
        <position position="1"/>
    </location>
</feature>
<sequence length="66" mass="7011">SLIGVLVTAILGYWLMALLMLFFGVRGHPGPVDDAVPLSNGRKILAVVLLCVLIICATSLRATFLS</sequence>
<gene>
    <name evidence="2" type="ORF">LCGC14_2082320</name>
</gene>